<gene>
    <name evidence="4" type="ORF">EGT49_11305</name>
</gene>
<dbReference type="Pfam" id="PF02517">
    <property type="entry name" value="Rce1-like"/>
    <property type="match status" value="1"/>
</dbReference>
<evidence type="ECO:0000256" key="2">
    <source>
        <dbReference type="SAM" id="Phobius"/>
    </source>
</evidence>
<keyword evidence="5" id="KW-1185">Reference proteome</keyword>
<keyword evidence="4" id="KW-0378">Hydrolase</keyword>
<dbReference type="GO" id="GO:0006508">
    <property type="term" value="P:proteolysis"/>
    <property type="evidence" value="ECO:0007669"/>
    <property type="project" value="UniProtKB-KW"/>
</dbReference>
<dbReference type="Proteomes" id="UP000298021">
    <property type="component" value="Unassembled WGS sequence"/>
</dbReference>
<keyword evidence="4" id="KW-0482">Metalloprotease</keyword>
<feature type="transmembrane region" description="Helical" evidence="2">
    <location>
        <begin position="216"/>
        <end position="236"/>
    </location>
</feature>
<dbReference type="OrthoDB" id="2233577at2"/>
<evidence type="ECO:0000256" key="1">
    <source>
        <dbReference type="ARBA" id="ARBA00009067"/>
    </source>
</evidence>
<dbReference type="GO" id="GO:0004175">
    <property type="term" value="F:endopeptidase activity"/>
    <property type="evidence" value="ECO:0007669"/>
    <property type="project" value="UniProtKB-ARBA"/>
</dbReference>
<dbReference type="GO" id="GO:0008237">
    <property type="term" value="F:metallopeptidase activity"/>
    <property type="evidence" value="ECO:0007669"/>
    <property type="project" value="UniProtKB-KW"/>
</dbReference>
<feature type="transmembrane region" description="Helical" evidence="2">
    <location>
        <begin position="7"/>
        <end position="31"/>
    </location>
</feature>
<organism evidence="4 5">
    <name type="scientific">Companilactobacillus suantsaicola</name>
    <dbReference type="NCBI Taxonomy" id="2487723"/>
    <lineage>
        <taxon>Bacteria</taxon>
        <taxon>Bacillati</taxon>
        <taxon>Bacillota</taxon>
        <taxon>Bacilli</taxon>
        <taxon>Lactobacillales</taxon>
        <taxon>Lactobacillaceae</taxon>
        <taxon>Companilactobacillus</taxon>
    </lineage>
</organism>
<evidence type="ECO:0000259" key="3">
    <source>
        <dbReference type="Pfam" id="PF02517"/>
    </source>
</evidence>
<dbReference type="RefSeq" id="WP_135374379.1">
    <property type="nucleotide sequence ID" value="NZ_RKLY01000039.1"/>
</dbReference>
<feature type="domain" description="CAAX prenyl protease 2/Lysostaphin resistance protein A-like" evidence="3">
    <location>
        <begin position="99"/>
        <end position="196"/>
    </location>
</feature>
<feature type="transmembrane region" description="Helical" evidence="2">
    <location>
        <begin position="184"/>
        <end position="204"/>
    </location>
</feature>
<proteinExistence type="inferred from homology"/>
<reference evidence="4 5" key="1">
    <citation type="submission" date="2018-10" db="EMBL/GenBank/DDBJ databases">
        <title>Lactobacillus sp. R7 and Lactobacillus sp. R19 isolated from fermented mustard green product of Taiwan.</title>
        <authorList>
            <person name="Lin S.-T."/>
        </authorList>
    </citation>
    <scope>NUCLEOTIDE SEQUENCE [LARGE SCALE GENOMIC DNA]</scope>
    <source>
        <strain evidence="4 5">BCRC 81127</strain>
    </source>
</reference>
<dbReference type="AlphaFoldDB" id="A0A4Z0JEW6"/>
<keyword evidence="2" id="KW-0812">Transmembrane</keyword>
<feature type="transmembrane region" description="Helical" evidence="2">
    <location>
        <begin position="37"/>
        <end position="53"/>
    </location>
</feature>
<dbReference type="InterPro" id="IPR003675">
    <property type="entry name" value="Rce1/LyrA-like_dom"/>
</dbReference>
<comment type="similarity">
    <text evidence="1">Belongs to the UPF0177 family.</text>
</comment>
<evidence type="ECO:0000313" key="4">
    <source>
        <dbReference type="EMBL" id="TGD21361.1"/>
    </source>
</evidence>
<feature type="transmembrane region" description="Helical" evidence="2">
    <location>
        <begin position="158"/>
        <end position="177"/>
    </location>
</feature>
<feature type="transmembrane region" description="Helical" evidence="2">
    <location>
        <begin position="133"/>
        <end position="152"/>
    </location>
</feature>
<accession>A0A4Z0JEW6</accession>
<feature type="transmembrane region" description="Helical" evidence="2">
    <location>
        <begin position="74"/>
        <end position="93"/>
    </location>
</feature>
<sequence length="253" mass="28927">MSKKKAILSIFIIILIVPLMILLENLVYQVVRFDTKYAQIIMDTLVIIFATIFNQKFLKLKVDWFSTKHQFKQLLNLIPLMALMILLNKFSNLGVVKNMALTVIAIVLVATAEEYVYRGLLMAQIQRVVKNPFLILLISSVGFGLIHITNMFNASNKWLTVAQMIIVAASGMLYAALYYKTHNLTLTILMHLIYDLPAFFHHGMATAENIMTPDRVGEFLLISAIFFLICSVIALLQIKQFHFSRRIQKLNSK</sequence>
<comment type="caution">
    <text evidence="4">The sequence shown here is derived from an EMBL/GenBank/DDBJ whole genome shotgun (WGS) entry which is preliminary data.</text>
</comment>
<evidence type="ECO:0000313" key="5">
    <source>
        <dbReference type="Proteomes" id="UP000298021"/>
    </source>
</evidence>
<dbReference type="GO" id="GO:0080120">
    <property type="term" value="P:CAAX-box protein maturation"/>
    <property type="evidence" value="ECO:0007669"/>
    <property type="project" value="UniProtKB-ARBA"/>
</dbReference>
<keyword evidence="2" id="KW-0472">Membrane</keyword>
<feature type="transmembrane region" description="Helical" evidence="2">
    <location>
        <begin position="99"/>
        <end position="121"/>
    </location>
</feature>
<dbReference type="EMBL" id="RKLY01000039">
    <property type="protein sequence ID" value="TGD21361.1"/>
    <property type="molecule type" value="Genomic_DNA"/>
</dbReference>
<keyword evidence="4" id="KW-0645">Protease</keyword>
<protein>
    <submittedName>
        <fullName evidence="4">CPBP family intramembrane metalloprotease</fullName>
    </submittedName>
</protein>
<keyword evidence="2" id="KW-1133">Transmembrane helix</keyword>
<name>A0A4Z0JEW6_9LACO</name>